<dbReference type="Proteomes" id="UP000199371">
    <property type="component" value="Unassembled WGS sequence"/>
</dbReference>
<evidence type="ECO:0000313" key="4">
    <source>
        <dbReference type="Proteomes" id="UP000199371"/>
    </source>
</evidence>
<feature type="domain" description="Aminotransferase class V" evidence="2">
    <location>
        <begin position="55"/>
        <end position="357"/>
    </location>
</feature>
<gene>
    <name evidence="3" type="ORF">SAMN05660691_00436</name>
</gene>
<evidence type="ECO:0000313" key="3">
    <source>
        <dbReference type="EMBL" id="SEH60053.1"/>
    </source>
</evidence>
<reference evidence="4" key="1">
    <citation type="submission" date="2016-10" db="EMBL/GenBank/DDBJ databases">
        <authorList>
            <person name="Varghese N."/>
            <person name="Submissions S."/>
        </authorList>
    </citation>
    <scope>NUCLEOTIDE SEQUENCE [LARGE SCALE GENOMIC DNA]</scope>
    <source>
        <strain evidence="4">DSM 17616</strain>
    </source>
</reference>
<evidence type="ECO:0000259" key="2">
    <source>
        <dbReference type="Pfam" id="PF00266"/>
    </source>
</evidence>
<organism evidence="3 4">
    <name type="scientific">Rheinheimera pacifica</name>
    <dbReference type="NCBI Taxonomy" id="173990"/>
    <lineage>
        <taxon>Bacteria</taxon>
        <taxon>Pseudomonadati</taxon>
        <taxon>Pseudomonadota</taxon>
        <taxon>Gammaproteobacteria</taxon>
        <taxon>Chromatiales</taxon>
        <taxon>Chromatiaceae</taxon>
        <taxon>Rheinheimera</taxon>
    </lineage>
</organism>
<dbReference type="InterPro" id="IPR015424">
    <property type="entry name" value="PyrdxlP-dep_Trfase"/>
</dbReference>
<dbReference type="STRING" id="173990.SAMN05660691_00436"/>
<dbReference type="PANTHER" id="PTHR43586:SF8">
    <property type="entry name" value="CYSTEINE DESULFURASE 1, CHLOROPLASTIC"/>
    <property type="match status" value="1"/>
</dbReference>
<sequence length="389" mass="44259">MYQQFYQRFLQANQGKQHFACHSHHYWPDVTRDAMLAYWDDTARLVDDKWRYIFGEKVPQTQQLIADILQLPQAEQIVFAPNTHELVMRLLSCFDLRQPLRILTTDSEFHSFSRQVKRLVEYDNVQLDIIPTEPFASFAQRFSDAAAAHNYQLIFCSQVFFNSGFAITDLTGLVRQLAAASDAMIVIDGYHGFMALPTDLSAIAERVFYLAGSYKYAQGGEGCCFMAVPLGCTARPLYTGWFAEFGTLAGEKSATVLYSEDGYRFAGSTMDFSALYRLNAVLRLFKQQGISVGRIHQYVQQLQQVFLAKVAELKHAKLNLQTLLQHDLAHHGHFLTFRLGSAAEVAELAAQLKRAGIETDYRADRLRFGFALYHNSAQYDLTCLTHEHT</sequence>
<keyword evidence="4" id="KW-1185">Reference proteome</keyword>
<dbReference type="PANTHER" id="PTHR43586">
    <property type="entry name" value="CYSTEINE DESULFURASE"/>
    <property type="match status" value="1"/>
</dbReference>
<dbReference type="AlphaFoldDB" id="A0A1H6JCX2"/>
<proteinExistence type="predicted"/>
<keyword evidence="3" id="KW-0456">Lyase</keyword>
<evidence type="ECO:0000256" key="1">
    <source>
        <dbReference type="ARBA" id="ARBA00022898"/>
    </source>
</evidence>
<name>A0A1H6JCX2_9GAMM</name>
<dbReference type="EMBL" id="FNXF01000001">
    <property type="protein sequence ID" value="SEH60053.1"/>
    <property type="molecule type" value="Genomic_DNA"/>
</dbReference>
<dbReference type="Gene3D" id="3.90.1150.10">
    <property type="entry name" value="Aspartate Aminotransferase, domain 1"/>
    <property type="match status" value="1"/>
</dbReference>
<dbReference type="Gene3D" id="3.40.640.10">
    <property type="entry name" value="Type I PLP-dependent aspartate aminotransferase-like (Major domain)"/>
    <property type="match status" value="1"/>
</dbReference>
<dbReference type="SUPFAM" id="SSF53383">
    <property type="entry name" value="PLP-dependent transferases"/>
    <property type="match status" value="1"/>
</dbReference>
<dbReference type="OrthoDB" id="5501089at2"/>
<dbReference type="RefSeq" id="WP_092789701.1">
    <property type="nucleotide sequence ID" value="NZ_FNXF01000001.1"/>
</dbReference>
<accession>A0A1H6JCX2</accession>
<dbReference type="Pfam" id="PF00266">
    <property type="entry name" value="Aminotran_5"/>
    <property type="match status" value="1"/>
</dbReference>
<dbReference type="InterPro" id="IPR015422">
    <property type="entry name" value="PyrdxlP-dep_Trfase_small"/>
</dbReference>
<protein>
    <submittedName>
        <fullName evidence="3">Selenocysteine lyase/Cysteine desulfurase</fullName>
    </submittedName>
</protein>
<dbReference type="GO" id="GO:0016829">
    <property type="term" value="F:lyase activity"/>
    <property type="evidence" value="ECO:0007669"/>
    <property type="project" value="UniProtKB-KW"/>
</dbReference>
<dbReference type="InterPro" id="IPR000192">
    <property type="entry name" value="Aminotrans_V_dom"/>
</dbReference>
<dbReference type="InterPro" id="IPR015421">
    <property type="entry name" value="PyrdxlP-dep_Trfase_major"/>
</dbReference>
<keyword evidence="1" id="KW-0663">Pyridoxal phosphate</keyword>